<reference evidence="3" key="1">
    <citation type="submission" date="2014-04" db="EMBL/GenBank/DDBJ databases">
        <title>Evolutionary Origins and Diversification of the Mycorrhizal Mutualists.</title>
        <authorList>
            <consortium name="DOE Joint Genome Institute"/>
            <consortium name="Mycorrhizal Genomics Consortium"/>
            <person name="Kohler A."/>
            <person name="Kuo A."/>
            <person name="Nagy L.G."/>
            <person name="Floudas D."/>
            <person name="Copeland A."/>
            <person name="Barry K.W."/>
            <person name="Cichocki N."/>
            <person name="Veneault-Fourrey C."/>
            <person name="LaButti K."/>
            <person name="Lindquist E.A."/>
            <person name="Lipzen A."/>
            <person name="Lundell T."/>
            <person name="Morin E."/>
            <person name="Murat C."/>
            <person name="Riley R."/>
            <person name="Ohm R."/>
            <person name="Sun H."/>
            <person name="Tunlid A."/>
            <person name="Henrissat B."/>
            <person name="Grigoriev I.V."/>
            <person name="Hibbett D.S."/>
            <person name="Martin F."/>
        </authorList>
    </citation>
    <scope>NUCLEOTIDE SEQUENCE [LARGE SCALE GENOMIC DNA]</scope>
    <source>
        <strain evidence="3">FD-334 SS-4</strain>
    </source>
</reference>
<proteinExistence type="predicted"/>
<gene>
    <name evidence="2" type="ORF">HYPSUDRAFT_206699</name>
</gene>
<dbReference type="AlphaFoldDB" id="A0A0D2KQK6"/>
<evidence type="ECO:0000313" key="2">
    <source>
        <dbReference type="EMBL" id="KJA16907.1"/>
    </source>
</evidence>
<dbReference type="EMBL" id="KN817613">
    <property type="protein sequence ID" value="KJA16907.1"/>
    <property type="molecule type" value="Genomic_DNA"/>
</dbReference>
<accession>A0A0D2KQK6</accession>
<feature type="compositionally biased region" description="Basic and acidic residues" evidence="1">
    <location>
        <begin position="213"/>
        <end position="232"/>
    </location>
</feature>
<evidence type="ECO:0000313" key="3">
    <source>
        <dbReference type="Proteomes" id="UP000054270"/>
    </source>
</evidence>
<organism evidence="2 3">
    <name type="scientific">Hypholoma sublateritium (strain FD-334 SS-4)</name>
    <dbReference type="NCBI Taxonomy" id="945553"/>
    <lineage>
        <taxon>Eukaryota</taxon>
        <taxon>Fungi</taxon>
        <taxon>Dikarya</taxon>
        <taxon>Basidiomycota</taxon>
        <taxon>Agaricomycotina</taxon>
        <taxon>Agaricomycetes</taxon>
        <taxon>Agaricomycetidae</taxon>
        <taxon>Agaricales</taxon>
        <taxon>Agaricineae</taxon>
        <taxon>Strophariaceae</taxon>
        <taxon>Hypholoma</taxon>
    </lineage>
</organism>
<sequence>MHGHRGRLAPVDFVDGLHGQSRTPAIDRAFKCSDKPLSTLRPLLAGSFSSLDAPTAWLAAERMVRCTLAFAPPPPHNSIGRAPRAAGWWYPASRRVIAHRPPPAFRCRRRRARLLSASHWTPRTGAVLTSGPAPVCALLPPPPPRPVSSLLLGLNAPPAMRCAPRGRSPPVAAPLAGASRFVPVKCPAVWNVPGPRRCYARPAASTANQRTRVTPEDHPPREAVGVHEANKG</sequence>
<dbReference type="Proteomes" id="UP000054270">
    <property type="component" value="Unassembled WGS sequence"/>
</dbReference>
<keyword evidence="3" id="KW-1185">Reference proteome</keyword>
<name>A0A0D2KQK6_HYPSF</name>
<evidence type="ECO:0000256" key="1">
    <source>
        <dbReference type="SAM" id="MobiDB-lite"/>
    </source>
</evidence>
<feature type="region of interest" description="Disordered" evidence="1">
    <location>
        <begin position="201"/>
        <end position="232"/>
    </location>
</feature>
<protein>
    <submittedName>
        <fullName evidence="2">Uncharacterized protein</fullName>
    </submittedName>
</protein>